<proteinExistence type="predicted"/>
<evidence type="ECO:0000313" key="2">
    <source>
        <dbReference type="EMBL" id="MFF4775916.1"/>
    </source>
</evidence>
<gene>
    <name evidence="2" type="ORF">ACFY05_23980</name>
</gene>
<name>A0ABW6V9D1_MICFU</name>
<comment type="caution">
    <text evidence="2">The sequence shown here is derived from an EMBL/GenBank/DDBJ whole genome shotgun (WGS) entry which is preliminary data.</text>
</comment>
<sequence>MLNDVGPAVEKHVIQGGTGTAFTRLLGVIALAGVAVLVYLIVVIAAARKASVLGATGGR</sequence>
<dbReference type="EMBL" id="JBIAXI010000015">
    <property type="protein sequence ID" value="MFF4775916.1"/>
    <property type="molecule type" value="Genomic_DNA"/>
</dbReference>
<evidence type="ECO:0000313" key="3">
    <source>
        <dbReference type="Proteomes" id="UP001602119"/>
    </source>
</evidence>
<organism evidence="2 3">
    <name type="scientific">Microtetraspora fusca</name>
    <dbReference type="NCBI Taxonomy" id="1997"/>
    <lineage>
        <taxon>Bacteria</taxon>
        <taxon>Bacillati</taxon>
        <taxon>Actinomycetota</taxon>
        <taxon>Actinomycetes</taxon>
        <taxon>Streptosporangiales</taxon>
        <taxon>Streptosporangiaceae</taxon>
        <taxon>Microtetraspora</taxon>
    </lineage>
</organism>
<keyword evidence="3" id="KW-1185">Reference proteome</keyword>
<keyword evidence="1" id="KW-0472">Membrane</keyword>
<protein>
    <submittedName>
        <fullName evidence="2">Uncharacterized protein</fullName>
    </submittedName>
</protein>
<dbReference type="RefSeq" id="WP_066947595.1">
    <property type="nucleotide sequence ID" value="NZ_BBYK01000067.1"/>
</dbReference>
<keyword evidence="1" id="KW-1133">Transmembrane helix</keyword>
<reference evidence="2 3" key="1">
    <citation type="submission" date="2024-10" db="EMBL/GenBank/DDBJ databases">
        <title>The Natural Products Discovery Center: Release of the First 8490 Sequenced Strains for Exploring Actinobacteria Biosynthetic Diversity.</title>
        <authorList>
            <person name="Kalkreuter E."/>
            <person name="Kautsar S.A."/>
            <person name="Yang D."/>
            <person name="Bader C.D."/>
            <person name="Teijaro C.N."/>
            <person name="Fluegel L."/>
            <person name="Davis C.M."/>
            <person name="Simpson J.R."/>
            <person name="Lauterbach L."/>
            <person name="Steele A.D."/>
            <person name="Gui C."/>
            <person name="Meng S."/>
            <person name="Li G."/>
            <person name="Viehrig K."/>
            <person name="Ye F."/>
            <person name="Su P."/>
            <person name="Kiefer A.F."/>
            <person name="Nichols A."/>
            <person name="Cepeda A.J."/>
            <person name="Yan W."/>
            <person name="Fan B."/>
            <person name="Jiang Y."/>
            <person name="Adhikari A."/>
            <person name="Zheng C.-J."/>
            <person name="Schuster L."/>
            <person name="Cowan T.M."/>
            <person name="Smanski M.J."/>
            <person name="Chevrette M.G."/>
            <person name="De Carvalho L.P.S."/>
            <person name="Shen B."/>
        </authorList>
    </citation>
    <scope>NUCLEOTIDE SEQUENCE [LARGE SCALE GENOMIC DNA]</scope>
    <source>
        <strain evidence="2 3">NPDC001281</strain>
    </source>
</reference>
<evidence type="ECO:0000256" key="1">
    <source>
        <dbReference type="SAM" id="Phobius"/>
    </source>
</evidence>
<dbReference type="Proteomes" id="UP001602119">
    <property type="component" value="Unassembled WGS sequence"/>
</dbReference>
<accession>A0ABW6V9D1</accession>
<feature type="transmembrane region" description="Helical" evidence="1">
    <location>
        <begin position="25"/>
        <end position="47"/>
    </location>
</feature>
<keyword evidence="1" id="KW-0812">Transmembrane</keyword>